<accession>A0ABT3W6G9</accession>
<keyword evidence="2" id="KW-1185">Reference proteome</keyword>
<comment type="caution">
    <text evidence="1">The sequence shown here is derived from an EMBL/GenBank/DDBJ whole genome shotgun (WGS) entry which is preliminary data.</text>
</comment>
<sequence>MVSISGYAEFVIPPDRKVIVPSAAIEWNEVVTQTRGVETATRHSGRFAIEGAGEASLEVYEYSKGVFSYRNVNLPDGCECVSMFNIEA</sequence>
<reference evidence="1 2" key="1">
    <citation type="submission" date="2022-07" db="EMBL/GenBank/DDBJ databases">
        <title>Bombella genomes.</title>
        <authorList>
            <person name="Harer L."/>
            <person name="Styblova S."/>
            <person name="Ehrmann M."/>
        </authorList>
    </citation>
    <scope>NUCLEOTIDE SEQUENCE [LARGE SCALE GENOMIC DNA]</scope>
    <source>
        <strain evidence="1 2">TMW 2.2558</strain>
    </source>
</reference>
<dbReference type="RefSeq" id="WP_143813617.1">
    <property type="nucleotide sequence ID" value="NZ_JANIDW010000002.1"/>
</dbReference>
<name>A0ABT3W6G9_9PROT</name>
<dbReference type="Proteomes" id="UP001165648">
    <property type="component" value="Unassembled WGS sequence"/>
</dbReference>
<organism evidence="1 2">
    <name type="scientific">Bombella saccharophila</name>
    <dbReference type="NCBI Taxonomy" id="2967338"/>
    <lineage>
        <taxon>Bacteria</taxon>
        <taxon>Pseudomonadati</taxon>
        <taxon>Pseudomonadota</taxon>
        <taxon>Alphaproteobacteria</taxon>
        <taxon>Acetobacterales</taxon>
        <taxon>Acetobacteraceae</taxon>
        <taxon>Bombella</taxon>
    </lineage>
</organism>
<evidence type="ECO:0000313" key="1">
    <source>
        <dbReference type="EMBL" id="MCX5614665.1"/>
    </source>
</evidence>
<proteinExistence type="predicted"/>
<dbReference type="EMBL" id="JANIDW010000002">
    <property type="protein sequence ID" value="MCX5614665.1"/>
    <property type="molecule type" value="Genomic_DNA"/>
</dbReference>
<gene>
    <name evidence="1" type="ORF">NQF64_05330</name>
</gene>
<protein>
    <submittedName>
        <fullName evidence="1">Uncharacterized protein</fullName>
    </submittedName>
</protein>
<evidence type="ECO:0000313" key="2">
    <source>
        <dbReference type="Proteomes" id="UP001165648"/>
    </source>
</evidence>